<dbReference type="InterPro" id="IPR002035">
    <property type="entry name" value="VWF_A"/>
</dbReference>
<dbReference type="Proteomes" id="UP000011014">
    <property type="component" value="Unassembled WGS sequence"/>
</dbReference>
<dbReference type="PANTHER" id="PTHR45737">
    <property type="entry name" value="VON WILLEBRAND FACTOR A DOMAIN-CONTAINING PROTEIN 5A"/>
    <property type="match status" value="1"/>
</dbReference>
<gene>
    <name evidence="3" type="ORF">GSOID_T00031540001</name>
</gene>
<dbReference type="InterPro" id="IPR036465">
    <property type="entry name" value="vWFA_dom_sf"/>
</dbReference>
<dbReference type="Pfam" id="PF13768">
    <property type="entry name" value="VWA_3"/>
    <property type="match status" value="1"/>
</dbReference>
<evidence type="ECO:0000256" key="1">
    <source>
        <dbReference type="SAM" id="MobiDB-lite"/>
    </source>
</evidence>
<proteinExistence type="predicted"/>
<dbReference type="EMBL" id="FN655117">
    <property type="protein sequence ID" value="CBY38037.1"/>
    <property type="molecule type" value="Genomic_DNA"/>
</dbReference>
<dbReference type="PANTHER" id="PTHR45737:SF6">
    <property type="entry name" value="VON WILLEBRAND FACTOR A DOMAIN-CONTAINING PROTEIN 5A"/>
    <property type="match status" value="1"/>
</dbReference>
<dbReference type="AlphaFoldDB" id="E4YRE5"/>
<sequence length="597" mass="68306">MATREIRSDECRIEMGNKPEGTKYIEVQLNYFETLKTEYRSDERVFTLTVPRHNKRLVADNVQNVSQIFDTSRYIDEIEIIEPHPSNTSENPTYKILKIEWDDKRWEINSMGNTEVIQGTKWKFSEIKPGRPSGLRRNQNGEVLPDLAPQIGQVKNDLELRFFMRKNVAPAINIEYLNDSELEAIVSVELSEENIRQQLSNIANVQQQNLHGDERMEYDSNAAPRSPVVSTQPMEYVFLIDCGRSMEGKFMDSTKLTMNQIINSVDPGSKVLFCQFGSQHEFQPRQNGHGMRDGNWITIDLEDDEQEETIKTNIAGFEANFDSKILRAPLVDIFHLRRNPGVFRNIIIFTDGVVSNTKEIHELVRNEAIRQEGYLRFFVVGIGSGVCRNLCDGIAKYGRGSNYYVLDDDRIQAKASLILEEASRPSIYLQRIALPSTLDRLGYSVPIELDMSIFEVKRIYLRLKSNNQISVYQNLQQAVRNGSFSLTINGTRVPMQISQDNMQRWYSGVLKLAAFWAKQEINYLEDYDMNADRKKAIQVDASIKGGFLSSKHTAFVGVMDRVGQQPQNTPPRIHELHVGSNTSSGNDEIFPNSGQFF</sequence>
<evidence type="ECO:0000313" key="3">
    <source>
        <dbReference type="EMBL" id="CBY38037.1"/>
    </source>
</evidence>
<accession>E4YRE5</accession>
<reference evidence="3" key="1">
    <citation type="journal article" date="2010" name="Science">
        <title>Plasticity of animal genome architecture unmasked by rapid evolution of a pelagic tunicate.</title>
        <authorList>
            <person name="Denoeud F."/>
            <person name="Henriet S."/>
            <person name="Mungpakdee S."/>
            <person name="Aury J.M."/>
            <person name="Da Silva C."/>
            <person name="Brinkmann H."/>
            <person name="Mikhaleva J."/>
            <person name="Olsen L.C."/>
            <person name="Jubin C."/>
            <person name="Canestro C."/>
            <person name="Bouquet J.M."/>
            <person name="Danks G."/>
            <person name="Poulain J."/>
            <person name="Campsteijn C."/>
            <person name="Adamski M."/>
            <person name="Cross I."/>
            <person name="Yadetie F."/>
            <person name="Muffato M."/>
            <person name="Louis A."/>
            <person name="Butcher S."/>
            <person name="Tsagkogeorga G."/>
            <person name="Konrad A."/>
            <person name="Singh S."/>
            <person name="Jensen M.F."/>
            <person name="Cong E.H."/>
            <person name="Eikeseth-Otteraa H."/>
            <person name="Noel B."/>
            <person name="Anthouard V."/>
            <person name="Porcel B.M."/>
            <person name="Kachouri-Lafond R."/>
            <person name="Nishino A."/>
            <person name="Ugolini M."/>
            <person name="Chourrout P."/>
            <person name="Nishida H."/>
            <person name="Aasland R."/>
            <person name="Huzurbazar S."/>
            <person name="Westhof E."/>
            <person name="Delsuc F."/>
            <person name="Lehrach H."/>
            <person name="Reinhardt R."/>
            <person name="Weissenbach J."/>
            <person name="Roy S.W."/>
            <person name="Artiguenave F."/>
            <person name="Postlethwait J.H."/>
            <person name="Manak J.R."/>
            <person name="Thompson E.M."/>
            <person name="Jaillon O."/>
            <person name="Du Pasquier L."/>
            <person name="Boudinot P."/>
            <person name="Liberles D.A."/>
            <person name="Volff J.N."/>
            <person name="Philippe H."/>
            <person name="Lenhard B."/>
            <person name="Roest Crollius H."/>
            <person name="Wincker P."/>
            <person name="Chourrout D."/>
        </authorList>
    </citation>
    <scope>NUCLEOTIDE SEQUENCE [LARGE SCALE GENOMIC DNA]</scope>
</reference>
<dbReference type="PROSITE" id="PS50234">
    <property type="entry name" value="VWFA"/>
    <property type="match status" value="1"/>
</dbReference>
<dbReference type="Gene3D" id="3.40.50.410">
    <property type="entry name" value="von Willebrand factor, type A domain"/>
    <property type="match status" value="1"/>
</dbReference>
<feature type="domain" description="VWFA" evidence="2">
    <location>
        <begin position="235"/>
        <end position="432"/>
    </location>
</feature>
<name>E4YRE5_OIKDI</name>
<evidence type="ECO:0000259" key="2">
    <source>
        <dbReference type="PROSITE" id="PS50234"/>
    </source>
</evidence>
<protein>
    <recommendedName>
        <fullName evidence="2">VWFA domain-containing protein</fullName>
    </recommendedName>
</protein>
<dbReference type="SUPFAM" id="SSF53300">
    <property type="entry name" value="vWA-like"/>
    <property type="match status" value="1"/>
</dbReference>
<feature type="region of interest" description="Disordered" evidence="1">
    <location>
        <begin position="577"/>
        <end position="597"/>
    </location>
</feature>
<organism evidence="3">
    <name type="scientific">Oikopleura dioica</name>
    <name type="common">Tunicate</name>
    <dbReference type="NCBI Taxonomy" id="34765"/>
    <lineage>
        <taxon>Eukaryota</taxon>
        <taxon>Metazoa</taxon>
        <taxon>Chordata</taxon>
        <taxon>Tunicata</taxon>
        <taxon>Appendicularia</taxon>
        <taxon>Copelata</taxon>
        <taxon>Oikopleuridae</taxon>
        <taxon>Oikopleura</taxon>
    </lineage>
</organism>
<feature type="compositionally biased region" description="Polar residues" evidence="1">
    <location>
        <begin position="579"/>
        <end position="597"/>
    </location>
</feature>